<evidence type="ECO:0000313" key="9">
    <source>
        <dbReference type="EMBL" id="UYM07353.1"/>
    </source>
</evidence>
<feature type="transmembrane region" description="Helical" evidence="8">
    <location>
        <begin position="172"/>
        <end position="191"/>
    </location>
</feature>
<dbReference type="InterPro" id="IPR051050">
    <property type="entry name" value="Lipid_II_flippase_MurJ/MviN"/>
</dbReference>
<dbReference type="GO" id="GO:0015648">
    <property type="term" value="F:lipid-linked peptidoglycan transporter activity"/>
    <property type="evidence" value="ECO:0007669"/>
    <property type="project" value="TreeGrafter"/>
</dbReference>
<feature type="transmembrane region" description="Helical" evidence="8">
    <location>
        <begin position="442"/>
        <end position="461"/>
    </location>
</feature>
<feature type="transmembrane region" description="Helical" evidence="8">
    <location>
        <begin position="418"/>
        <end position="436"/>
    </location>
</feature>
<evidence type="ECO:0000256" key="6">
    <source>
        <dbReference type="ARBA" id="ARBA00022989"/>
    </source>
</evidence>
<dbReference type="PANTHER" id="PTHR47019:SF1">
    <property type="entry name" value="LIPID II FLIPPASE MURJ"/>
    <property type="match status" value="1"/>
</dbReference>
<keyword evidence="2" id="KW-1003">Cell membrane</keyword>
<dbReference type="AlphaFoldDB" id="A0AA46TLI7"/>
<feature type="transmembrane region" description="Helical" evidence="8">
    <location>
        <begin position="514"/>
        <end position="537"/>
    </location>
</feature>
<proteinExistence type="predicted"/>
<evidence type="ECO:0000256" key="4">
    <source>
        <dbReference type="ARBA" id="ARBA00022960"/>
    </source>
</evidence>
<feature type="transmembrane region" description="Helical" evidence="8">
    <location>
        <begin position="386"/>
        <end position="406"/>
    </location>
</feature>
<protein>
    <submittedName>
        <fullName evidence="9">Murein biosynthesis integral membrane protein MurJ</fullName>
    </submittedName>
</protein>
<feature type="transmembrane region" description="Helical" evidence="8">
    <location>
        <begin position="60"/>
        <end position="79"/>
    </location>
</feature>
<feature type="transmembrane region" description="Helical" evidence="8">
    <location>
        <begin position="346"/>
        <end position="366"/>
    </location>
</feature>
<dbReference type="GO" id="GO:0009252">
    <property type="term" value="P:peptidoglycan biosynthetic process"/>
    <property type="evidence" value="ECO:0007669"/>
    <property type="project" value="UniProtKB-KW"/>
</dbReference>
<evidence type="ECO:0000256" key="1">
    <source>
        <dbReference type="ARBA" id="ARBA00004651"/>
    </source>
</evidence>
<organism evidence="9 10">
    <name type="scientific">Solicola gregarius</name>
    <dbReference type="NCBI Taxonomy" id="2908642"/>
    <lineage>
        <taxon>Bacteria</taxon>
        <taxon>Bacillati</taxon>
        <taxon>Actinomycetota</taxon>
        <taxon>Actinomycetes</taxon>
        <taxon>Propionibacteriales</taxon>
        <taxon>Nocardioidaceae</taxon>
        <taxon>Solicola</taxon>
    </lineage>
</organism>
<dbReference type="GO" id="GO:0008360">
    <property type="term" value="P:regulation of cell shape"/>
    <property type="evidence" value="ECO:0007669"/>
    <property type="project" value="UniProtKB-KW"/>
</dbReference>
<evidence type="ECO:0000256" key="3">
    <source>
        <dbReference type="ARBA" id="ARBA00022692"/>
    </source>
</evidence>
<dbReference type="Proteomes" id="UP001164390">
    <property type="component" value="Chromosome"/>
</dbReference>
<keyword evidence="3 8" id="KW-0812">Transmembrane</keyword>
<keyword evidence="6 8" id="KW-1133">Transmembrane helix</keyword>
<evidence type="ECO:0000256" key="8">
    <source>
        <dbReference type="SAM" id="Phobius"/>
    </source>
</evidence>
<feature type="transmembrane region" description="Helical" evidence="8">
    <location>
        <begin position="481"/>
        <end position="502"/>
    </location>
</feature>
<keyword evidence="5" id="KW-0573">Peptidoglycan synthesis</keyword>
<accession>A0AA46TLI7</accession>
<feature type="transmembrane region" description="Helical" evidence="8">
    <location>
        <begin position="99"/>
        <end position="119"/>
    </location>
</feature>
<sequence length="553" mass="58733">MNKHRAERPGNPLLNASLVMAVGTIFSRLTGFVKTALVAVALGVSINADVFTVANTVPNTMYILVAGGVFNVVLVPQLVRAMKHDSDGGDAYANRVVTLGLLVLLVATVVLVVVTPFLARLLFDPSLFTAEFSAERDSAYALMRYCMPQVFFYGAFVLCGQILNARGRFGPMMWAPITNNLVSGLVLLSYIAVYGSSEPDASGGFSNSAELLLGLGSTLGIAVQAAVLIPYLRKAGFRYRMRFDFRGVGLGHTIKLGVWTLLFVIVNQITYIVVNRLATASSTEASSEGTQAAGATVYQIAFLISQVPHGIITVSVFTATIPLLSSLAADREYVRMRGELVGAMRMVLVAIVPIAVAVACTGQLLATAMTSYGGLTGSTHVIGKTIIAFTPAMVLFSLQYMTLRGFYADEDTRTPFTIQIWLALTNIVAAVVLTSFARTDQVAMYLAVSYGLAYFVGFLIASTKLSNRIGAIFTPPMLGFLLRLALASAVSGVVILGCVRLGDEVGVSGDSARAAFVLLGFSGAVGAVAYVIAARLLRLREVTGLLRAIRGRG</sequence>
<feature type="transmembrane region" description="Helical" evidence="8">
    <location>
        <begin position="307"/>
        <end position="325"/>
    </location>
</feature>
<gene>
    <name evidence="9" type="primary">murJ</name>
    <name evidence="9" type="ORF">L0C25_09850</name>
</gene>
<feature type="transmembrane region" description="Helical" evidence="8">
    <location>
        <begin position="12"/>
        <end position="29"/>
    </location>
</feature>
<dbReference type="EMBL" id="CP094970">
    <property type="protein sequence ID" value="UYM07353.1"/>
    <property type="molecule type" value="Genomic_DNA"/>
</dbReference>
<dbReference type="PRINTS" id="PR01806">
    <property type="entry name" value="VIRFACTRMVIN"/>
</dbReference>
<dbReference type="GO" id="GO:0005886">
    <property type="term" value="C:plasma membrane"/>
    <property type="evidence" value="ECO:0007669"/>
    <property type="project" value="UniProtKB-SubCell"/>
</dbReference>
<evidence type="ECO:0000256" key="5">
    <source>
        <dbReference type="ARBA" id="ARBA00022984"/>
    </source>
</evidence>
<feature type="transmembrane region" description="Helical" evidence="8">
    <location>
        <begin position="211"/>
        <end position="232"/>
    </location>
</feature>
<keyword evidence="7 8" id="KW-0472">Membrane</keyword>
<feature type="transmembrane region" description="Helical" evidence="8">
    <location>
        <begin position="139"/>
        <end position="160"/>
    </location>
</feature>
<reference evidence="9" key="1">
    <citation type="submission" date="2022-01" db="EMBL/GenBank/DDBJ databases">
        <title>Nocardioidaceae gen. sp. A5X3R13.</title>
        <authorList>
            <person name="Lopez Marin M.A."/>
            <person name="Uhlik O."/>
        </authorList>
    </citation>
    <scope>NUCLEOTIDE SEQUENCE</scope>
    <source>
        <strain evidence="9">A5X3R13</strain>
    </source>
</reference>
<name>A0AA46TLI7_9ACTN</name>
<comment type="subcellular location">
    <subcellularLocation>
        <location evidence="1">Cell membrane</location>
        <topology evidence="1">Multi-pass membrane protein</topology>
    </subcellularLocation>
</comment>
<dbReference type="RefSeq" id="WP_271636323.1">
    <property type="nucleotide sequence ID" value="NZ_CP094970.1"/>
</dbReference>
<evidence type="ECO:0000313" key="10">
    <source>
        <dbReference type="Proteomes" id="UP001164390"/>
    </source>
</evidence>
<dbReference type="NCBIfam" id="TIGR01695">
    <property type="entry name" value="murJ_mviN"/>
    <property type="match status" value="1"/>
</dbReference>
<evidence type="ECO:0000256" key="2">
    <source>
        <dbReference type="ARBA" id="ARBA00022475"/>
    </source>
</evidence>
<dbReference type="Pfam" id="PF03023">
    <property type="entry name" value="MurJ"/>
    <property type="match status" value="1"/>
</dbReference>
<dbReference type="PANTHER" id="PTHR47019">
    <property type="entry name" value="LIPID II FLIPPASE MURJ"/>
    <property type="match status" value="1"/>
</dbReference>
<keyword evidence="4" id="KW-0133">Cell shape</keyword>
<dbReference type="GO" id="GO:0034204">
    <property type="term" value="P:lipid translocation"/>
    <property type="evidence" value="ECO:0007669"/>
    <property type="project" value="TreeGrafter"/>
</dbReference>
<feature type="transmembrane region" description="Helical" evidence="8">
    <location>
        <begin position="253"/>
        <end position="274"/>
    </location>
</feature>
<dbReference type="InterPro" id="IPR004268">
    <property type="entry name" value="MurJ"/>
</dbReference>
<evidence type="ECO:0000256" key="7">
    <source>
        <dbReference type="ARBA" id="ARBA00023136"/>
    </source>
</evidence>
<keyword evidence="10" id="KW-1185">Reference proteome</keyword>
<dbReference type="KEGG" id="sgrg:L0C25_09850"/>